<evidence type="ECO:0000313" key="1">
    <source>
        <dbReference type="EMBL" id="MCW7461084.1"/>
    </source>
</evidence>
<reference evidence="1 2" key="1">
    <citation type="submission" date="2022-06" db="EMBL/GenBank/DDBJ databases">
        <title>Leptospira isolates from biofilms formed at urban environments.</title>
        <authorList>
            <person name="Ribeiro P.S."/>
            <person name="Sousa T."/>
            <person name="Carvalho N."/>
            <person name="Aburjaile F."/>
            <person name="Neves F."/>
            <person name="Oliveira D."/>
            <person name="Blanco L."/>
            <person name="Lima J."/>
            <person name="Costa F."/>
            <person name="Brenig B."/>
            <person name="Soares S."/>
            <person name="Ramos R."/>
            <person name="Goes-Neto A."/>
            <person name="Matiuzzi M."/>
            <person name="Azevedo V."/>
            <person name="Ristow P."/>
        </authorList>
    </citation>
    <scope>NUCLEOTIDE SEQUENCE [LARGE SCALE GENOMIC DNA]</scope>
    <source>
        <strain evidence="1 2">VSF25</strain>
    </source>
</reference>
<dbReference type="InterPro" id="IPR032710">
    <property type="entry name" value="NTF2-like_dom_sf"/>
</dbReference>
<name>A0ABT3LTP4_9LEPT</name>
<protein>
    <submittedName>
        <fullName evidence="1">Ester cyclase</fullName>
    </submittedName>
</protein>
<organism evidence="1 2">
    <name type="scientific">Leptospira limi</name>
    <dbReference type="NCBI Taxonomy" id="2950023"/>
    <lineage>
        <taxon>Bacteria</taxon>
        <taxon>Pseudomonadati</taxon>
        <taxon>Spirochaetota</taxon>
        <taxon>Spirochaetia</taxon>
        <taxon>Leptospirales</taxon>
        <taxon>Leptospiraceae</taxon>
        <taxon>Leptospira</taxon>
    </lineage>
</organism>
<dbReference type="Proteomes" id="UP001209737">
    <property type="component" value="Unassembled WGS sequence"/>
</dbReference>
<dbReference type="InterPro" id="IPR009959">
    <property type="entry name" value="Cyclase_SnoaL-like"/>
</dbReference>
<gene>
    <name evidence="1" type="ORF">ND812_03185</name>
</gene>
<evidence type="ECO:0000313" key="2">
    <source>
        <dbReference type="Proteomes" id="UP001209737"/>
    </source>
</evidence>
<dbReference type="RefSeq" id="WP_265374244.1">
    <property type="nucleotide sequence ID" value="NZ_JAMQPV010000001.1"/>
</dbReference>
<dbReference type="Gene3D" id="3.10.450.50">
    <property type="match status" value="1"/>
</dbReference>
<comment type="caution">
    <text evidence="1">The sequence shown here is derived from an EMBL/GenBank/DDBJ whole genome shotgun (WGS) entry which is preliminary data.</text>
</comment>
<proteinExistence type="predicted"/>
<dbReference type="SUPFAM" id="SSF54427">
    <property type="entry name" value="NTF2-like"/>
    <property type="match status" value="1"/>
</dbReference>
<keyword evidence="2" id="KW-1185">Reference proteome</keyword>
<dbReference type="EMBL" id="JAMQPV010000001">
    <property type="protein sequence ID" value="MCW7461084.1"/>
    <property type="molecule type" value="Genomic_DNA"/>
</dbReference>
<dbReference type="Pfam" id="PF07366">
    <property type="entry name" value="SnoaL"/>
    <property type="match status" value="1"/>
</dbReference>
<sequence length="133" mass="15467">MSPKQQIEMILQELFSNPKSKMIPEVFASDYIAHTSKKDYVGLKIVSQWIQNLNRFLSDLKIVRLEFIYEAKDLVVWKRTILGKIKPSKKKNLPAGKLIKWDEMIISKFKGNQIVEEWITSEFLGTLLPKGKT</sequence>
<accession>A0ABT3LTP4</accession>